<dbReference type="Pfam" id="PF01972">
    <property type="entry name" value="SDH_protease"/>
    <property type="match status" value="1"/>
</dbReference>
<dbReference type="eggNOG" id="arCOG01911">
    <property type="taxonomic scope" value="Archaea"/>
</dbReference>
<dbReference type="InterPro" id="IPR002825">
    <property type="entry name" value="Pept_S49_ser-pept_pro"/>
</dbReference>
<dbReference type="OrthoDB" id="146310at2157"/>
<dbReference type="GO" id="GO:0008233">
    <property type="term" value="F:peptidase activity"/>
    <property type="evidence" value="ECO:0007669"/>
    <property type="project" value="UniProtKB-KW"/>
</dbReference>
<organism evidence="2 3">
    <name type="scientific">Archaeoglobus sulfaticallidus PM70-1</name>
    <dbReference type="NCBI Taxonomy" id="387631"/>
    <lineage>
        <taxon>Archaea</taxon>
        <taxon>Methanobacteriati</taxon>
        <taxon>Methanobacteriota</taxon>
        <taxon>Archaeoglobi</taxon>
        <taxon>Archaeoglobales</taxon>
        <taxon>Archaeoglobaceae</taxon>
        <taxon>Archaeoglobus</taxon>
    </lineage>
</organism>
<dbReference type="SUPFAM" id="SSF52096">
    <property type="entry name" value="ClpP/crotonase"/>
    <property type="match status" value="1"/>
</dbReference>
<keyword evidence="1" id="KW-0812">Transmembrane</keyword>
<dbReference type="GeneID" id="15393843"/>
<name>N0BEU4_9EURY</name>
<dbReference type="GO" id="GO:0006508">
    <property type="term" value="P:proteolysis"/>
    <property type="evidence" value="ECO:0007669"/>
    <property type="project" value="UniProtKB-KW"/>
</dbReference>
<dbReference type="AlphaFoldDB" id="N0BEU4"/>
<sequence>MVYDPTGSFFNLIWFLFLFYLILGPQIKHRQLVNTRKALMEKMSAKRKSNVITMIHRQESIGLFGIPFYRFINVEDSEQVLRAIRTTPKDQPIDLVIHTPGGLVLAASQIAKALKSHPAKTSVIVPHYAMSGGTLIALAADEIIMDPHAVLGPVDPQLMNYPAPSIVKAVSKKDPKDVEDKTLILADLAEKAINQVRSFVYELLRDKMGDEKAKEVAKILTEGKWTHDYPITVEVAKELGLNVRTDVPEEVYMLMELYPQPMMQRYPNVEFYPMPRKRGESETSLRF</sequence>
<evidence type="ECO:0000256" key="1">
    <source>
        <dbReference type="SAM" id="Phobius"/>
    </source>
</evidence>
<dbReference type="STRING" id="387631.Asulf_02211"/>
<dbReference type="PANTHER" id="PTHR35984">
    <property type="entry name" value="PERIPLASMIC SERINE PROTEASE"/>
    <property type="match status" value="1"/>
</dbReference>
<dbReference type="EMBL" id="CP005290">
    <property type="protein sequence ID" value="AGK62164.1"/>
    <property type="molecule type" value="Genomic_DNA"/>
</dbReference>
<protein>
    <submittedName>
        <fullName evidence="2">Periplasmic serine proteases (ClpP class)</fullName>
    </submittedName>
</protein>
<dbReference type="Proteomes" id="UP000013307">
    <property type="component" value="Chromosome"/>
</dbReference>
<accession>N0BEU4</accession>
<dbReference type="KEGG" id="ast:Asulf_02211"/>
<dbReference type="NCBIfam" id="NF047768">
    <property type="entry name" value="Clp_like_SDH"/>
    <property type="match status" value="1"/>
</dbReference>
<dbReference type="InterPro" id="IPR029045">
    <property type="entry name" value="ClpP/crotonase-like_dom_sf"/>
</dbReference>
<dbReference type="PANTHER" id="PTHR35984:SF4">
    <property type="entry name" value="PERIPLASMIC SERINE PROTEASE"/>
    <property type="match status" value="1"/>
</dbReference>
<keyword evidence="3" id="KW-1185">Reference proteome</keyword>
<dbReference type="Gene3D" id="3.90.226.10">
    <property type="entry name" value="2-enoyl-CoA Hydratase, Chain A, domain 1"/>
    <property type="match status" value="1"/>
</dbReference>
<dbReference type="RefSeq" id="WP_015591760.1">
    <property type="nucleotide sequence ID" value="NC_021169.1"/>
</dbReference>
<evidence type="ECO:0000313" key="3">
    <source>
        <dbReference type="Proteomes" id="UP000013307"/>
    </source>
</evidence>
<evidence type="ECO:0000313" key="2">
    <source>
        <dbReference type="EMBL" id="AGK62164.1"/>
    </source>
</evidence>
<keyword evidence="1" id="KW-1133">Transmembrane helix</keyword>
<keyword evidence="1" id="KW-0472">Membrane</keyword>
<gene>
    <name evidence="2" type="ORF">Asulf_02211</name>
</gene>
<proteinExistence type="predicted"/>
<feature type="transmembrane region" description="Helical" evidence="1">
    <location>
        <begin position="6"/>
        <end position="23"/>
    </location>
</feature>
<keyword evidence="2" id="KW-0645">Protease</keyword>
<keyword evidence="2" id="KW-0378">Hydrolase</keyword>
<reference evidence="2 3" key="1">
    <citation type="journal article" date="2013" name="Genome Announc.">
        <title>Complete Genome Sequence of the Thermophilic and Facultatively Chemolithoautotrophic Sulfate Reducer Archaeoglobus sulfaticallidus Strain PM70-1T.</title>
        <authorList>
            <person name="Stokke R."/>
            <person name="Hocking W.P."/>
            <person name="Steinsbu B.O."/>
            <person name="Steen I.H."/>
        </authorList>
    </citation>
    <scope>NUCLEOTIDE SEQUENCE [LARGE SCALE GENOMIC DNA]</scope>
    <source>
        <strain evidence="2">PM70-1</strain>
    </source>
</reference>
<dbReference type="GO" id="GO:0016020">
    <property type="term" value="C:membrane"/>
    <property type="evidence" value="ECO:0007669"/>
    <property type="project" value="InterPro"/>
</dbReference>
<dbReference type="HOGENOM" id="CLU_067083_0_0_2"/>